<feature type="region of interest" description="Disordered" evidence="1">
    <location>
        <begin position="1"/>
        <end position="73"/>
    </location>
</feature>
<organism evidence="2 3">
    <name type="scientific">Eucalyptus grandis</name>
    <name type="common">Flooded gum</name>
    <dbReference type="NCBI Taxonomy" id="71139"/>
    <lineage>
        <taxon>Eukaryota</taxon>
        <taxon>Viridiplantae</taxon>
        <taxon>Streptophyta</taxon>
        <taxon>Embryophyta</taxon>
        <taxon>Tracheophyta</taxon>
        <taxon>Spermatophyta</taxon>
        <taxon>Magnoliopsida</taxon>
        <taxon>eudicotyledons</taxon>
        <taxon>Gunneridae</taxon>
        <taxon>Pentapetalae</taxon>
        <taxon>rosids</taxon>
        <taxon>malvids</taxon>
        <taxon>Myrtales</taxon>
        <taxon>Myrtaceae</taxon>
        <taxon>Myrtoideae</taxon>
        <taxon>Eucalypteae</taxon>
        <taxon>Eucalyptus</taxon>
    </lineage>
</organism>
<accession>A0AAD9T8T2</accession>
<name>A0AAD9T8T2_EUCGR</name>
<dbReference type="AlphaFoldDB" id="A0AAD9T8T2"/>
<gene>
    <name evidence="2" type="ORF">EUGRSUZ_L03136</name>
</gene>
<protein>
    <submittedName>
        <fullName evidence="2">Uncharacterized protein</fullName>
    </submittedName>
</protein>
<evidence type="ECO:0000313" key="2">
    <source>
        <dbReference type="EMBL" id="KAK2631287.1"/>
    </source>
</evidence>
<sequence>MQTTSIVQQKSNNGIYQCSNRSSSPPRDELPPATCDERRATSFSSGNLRRASPPATCDERLLRPASPPASREFHRLLRRRQRPLSRQPLLLHQWKPIIPQNSNSMEESIWSAMRFWTLSTIRVRYHPTVRIGIKCLIFARKAYRM</sequence>
<dbReference type="EMBL" id="MU850272">
    <property type="protein sequence ID" value="KAK2631287.1"/>
    <property type="molecule type" value="Genomic_DNA"/>
</dbReference>
<comment type="caution">
    <text evidence="2">The sequence shown here is derived from an EMBL/GenBank/DDBJ whole genome shotgun (WGS) entry which is preliminary data.</text>
</comment>
<feature type="compositionally biased region" description="Basic and acidic residues" evidence="1">
    <location>
        <begin position="26"/>
        <end position="40"/>
    </location>
</feature>
<evidence type="ECO:0000256" key="1">
    <source>
        <dbReference type="SAM" id="MobiDB-lite"/>
    </source>
</evidence>
<proteinExistence type="predicted"/>
<dbReference type="Proteomes" id="UP000030711">
    <property type="component" value="Unassembled WGS sequence"/>
</dbReference>
<evidence type="ECO:0000313" key="3">
    <source>
        <dbReference type="Proteomes" id="UP000030711"/>
    </source>
</evidence>
<feature type="compositionally biased region" description="Polar residues" evidence="1">
    <location>
        <begin position="1"/>
        <end position="25"/>
    </location>
</feature>
<reference evidence="2 3" key="1">
    <citation type="journal article" date="2014" name="Nature">
        <title>The genome of Eucalyptus grandis.</title>
        <authorList>
            <person name="Myburg A.A."/>
            <person name="Grattapaglia D."/>
            <person name="Tuskan G.A."/>
            <person name="Hellsten U."/>
            <person name="Hayes R.D."/>
            <person name="Grimwood J."/>
            <person name="Jenkins J."/>
            <person name="Lindquist E."/>
            <person name="Tice H."/>
            <person name="Bauer D."/>
            <person name="Goodstein D.M."/>
            <person name="Dubchak I."/>
            <person name="Poliakov A."/>
            <person name="Mizrachi E."/>
            <person name="Kullan A.R."/>
            <person name="Hussey S.G."/>
            <person name="Pinard D."/>
            <person name="van der Merwe K."/>
            <person name="Singh P."/>
            <person name="van Jaarsveld I."/>
            <person name="Silva-Junior O.B."/>
            <person name="Togawa R.C."/>
            <person name="Pappas M.R."/>
            <person name="Faria D.A."/>
            <person name="Sansaloni C.P."/>
            <person name="Petroli C.D."/>
            <person name="Yang X."/>
            <person name="Ranjan P."/>
            <person name="Tschaplinski T.J."/>
            <person name="Ye C.Y."/>
            <person name="Li T."/>
            <person name="Sterck L."/>
            <person name="Vanneste K."/>
            <person name="Murat F."/>
            <person name="Soler M."/>
            <person name="Clemente H.S."/>
            <person name="Saidi N."/>
            <person name="Cassan-Wang H."/>
            <person name="Dunand C."/>
            <person name="Hefer C.A."/>
            <person name="Bornberg-Bauer E."/>
            <person name="Kersting A.R."/>
            <person name="Vining K."/>
            <person name="Amarasinghe V."/>
            <person name="Ranik M."/>
            <person name="Naithani S."/>
            <person name="Elser J."/>
            <person name="Boyd A.E."/>
            <person name="Liston A."/>
            <person name="Spatafora J.W."/>
            <person name="Dharmwardhana P."/>
            <person name="Raja R."/>
            <person name="Sullivan C."/>
            <person name="Romanel E."/>
            <person name="Alves-Ferreira M."/>
            <person name="Kulheim C."/>
            <person name="Foley W."/>
            <person name="Carocha V."/>
            <person name="Paiva J."/>
            <person name="Kudrna D."/>
            <person name="Brommonschenkel S.H."/>
            <person name="Pasquali G."/>
            <person name="Byrne M."/>
            <person name="Rigault P."/>
            <person name="Tibbits J."/>
            <person name="Spokevicius A."/>
            <person name="Jones R.C."/>
            <person name="Steane D.A."/>
            <person name="Vaillancourt R.E."/>
            <person name="Potts B.M."/>
            <person name="Joubert F."/>
            <person name="Barry K."/>
            <person name="Pappas G.J."/>
            <person name="Strauss S.H."/>
            <person name="Jaiswal P."/>
            <person name="Grima-Pettenati J."/>
            <person name="Salse J."/>
            <person name="Van de Peer Y."/>
            <person name="Rokhsar D.S."/>
            <person name="Schmutz J."/>
        </authorList>
    </citation>
    <scope>NUCLEOTIDE SEQUENCE [LARGE SCALE GENOMIC DNA]</scope>
    <source>
        <strain evidence="3">cv. BRASUZ1</strain>
        <tissue evidence="2">Leaf extractions</tissue>
    </source>
</reference>
<keyword evidence="3" id="KW-1185">Reference proteome</keyword>